<dbReference type="GO" id="GO:0055085">
    <property type="term" value="P:transmembrane transport"/>
    <property type="evidence" value="ECO:0007669"/>
    <property type="project" value="InterPro"/>
</dbReference>
<dbReference type="Proteomes" id="UP000000593">
    <property type="component" value="Chromosome 2"/>
</dbReference>
<name>Q6LK16_PHOPR</name>
<evidence type="ECO:0000259" key="3">
    <source>
        <dbReference type="Pfam" id="PF25917"/>
    </source>
</evidence>
<dbReference type="EMBL" id="CR378676">
    <property type="protein sequence ID" value="CAG22364.1"/>
    <property type="molecule type" value="Genomic_DNA"/>
</dbReference>
<keyword evidence="5" id="KW-1185">Reference proteome</keyword>
<evidence type="ECO:0000256" key="1">
    <source>
        <dbReference type="ARBA" id="ARBA00009477"/>
    </source>
</evidence>
<dbReference type="AlphaFoldDB" id="Q6LK16"/>
<organism evidence="4 5">
    <name type="scientific">Photobacterium profundum (strain SS9)</name>
    <dbReference type="NCBI Taxonomy" id="298386"/>
    <lineage>
        <taxon>Bacteria</taxon>
        <taxon>Pseudomonadati</taxon>
        <taxon>Pseudomonadota</taxon>
        <taxon>Gammaproteobacteria</taxon>
        <taxon>Vibrionales</taxon>
        <taxon>Vibrionaceae</taxon>
        <taxon>Photobacterium</taxon>
    </lineage>
</organism>
<dbReference type="eggNOG" id="COG1566">
    <property type="taxonomic scope" value="Bacteria"/>
</dbReference>
<dbReference type="InterPro" id="IPR058625">
    <property type="entry name" value="MdtA-like_BSH"/>
</dbReference>
<dbReference type="SUPFAM" id="SSF111369">
    <property type="entry name" value="HlyD-like secretion proteins"/>
    <property type="match status" value="2"/>
</dbReference>
<dbReference type="KEGG" id="ppr:PBPRB0491"/>
<dbReference type="PRINTS" id="PR01490">
    <property type="entry name" value="RTXTOXIND"/>
</dbReference>
<evidence type="ECO:0000256" key="2">
    <source>
        <dbReference type="SAM" id="Coils"/>
    </source>
</evidence>
<gene>
    <name evidence="4" type="primary">RS00128</name>
    <name evidence="4" type="ordered locus">PBPRB0491</name>
</gene>
<accession>Q6LK16</accession>
<dbReference type="PANTHER" id="PTHR30386">
    <property type="entry name" value="MEMBRANE FUSION SUBUNIT OF EMRAB-TOLC MULTIDRUG EFFLUX PUMP"/>
    <property type="match status" value="1"/>
</dbReference>
<dbReference type="HOGENOM" id="CLU_018816_15_1_6"/>
<evidence type="ECO:0000313" key="4">
    <source>
        <dbReference type="EMBL" id="CAG22364.1"/>
    </source>
</evidence>
<comment type="similarity">
    <text evidence="1">Belongs to the membrane fusion protein (MFP) (TC 8.A.1) family.</text>
</comment>
<dbReference type="Gene3D" id="2.40.50.100">
    <property type="match status" value="1"/>
</dbReference>
<feature type="domain" description="Multidrug resistance protein MdtA-like barrel-sandwich hybrid" evidence="3">
    <location>
        <begin position="61"/>
        <end position="256"/>
    </location>
</feature>
<feature type="coiled-coil region" evidence="2">
    <location>
        <begin position="173"/>
        <end position="207"/>
    </location>
</feature>
<sequence>MYRTVLIMAVNMNMNMNMKTMIKKSVVASLLACAVAGFYYYLAPAPGMVATDNAYVHGEISQISAEVAGVVTKVYVTDNQYVQAGELLAEVDKRDYIALRDQAKSAFAMAEATVDNVNERIKLQMININEAATRITSAKSDADFQHKEWQRFSDLLRKKLISKSSYDGQKTQMQQSSADLDATKLQLAAAKQQLTTLKTERARMIAQRDQTDAALDLAKLNLEDTELRAPISGIVGNRVVRAGRYVNKGNPLLAIVPIDDIWIEANYKENQITNIYPGQEVHINLDSFPNYQLKGYVISASPATGAQFSLLPPDNATGNFVKIVQRVPVKISIQLPDELRGRIVPGLSAEVEVDTNDKA</sequence>
<proteinExistence type="inferred from homology"/>
<dbReference type="Gene3D" id="2.40.30.170">
    <property type="match status" value="1"/>
</dbReference>
<evidence type="ECO:0000313" key="5">
    <source>
        <dbReference type="Proteomes" id="UP000000593"/>
    </source>
</evidence>
<dbReference type="STRING" id="298386.PBPRB0491"/>
<dbReference type="PANTHER" id="PTHR30386:SF24">
    <property type="entry name" value="MULTIDRUG RESISTANCE EFFLUX PUMP"/>
    <property type="match status" value="1"/>
</dbReference>
<reference evidence="5" key="1">
    <citation type="journal article" date="2005" name="Science">
        <title>Life at depth: Photobacterium profundum genome sequence and expression analysis.</title>
        <authorList>
            <person name="Vezzi A."/>
            <person name="Campanaro S."/>
            <person name="D'Angelo M."/>
            <person name="Simonato F."/>
            <person name="Vitulo N."/>
            <person name="Lauro F.M."/>
            <person name="Cestaro A."/>
            <person name="Malacrida G."/>
            <person name="Simionati B."/>
            <person name="Cannata N."/>
            <person name="Romualdi C."/>
            <person name="Bartlett D.H."/>
            <person name="Valle G."/>
        </authorList>
    </citation>
    <scope>NUCLEOTIDE SEQUENCE [LARGE SCALE GENOMIC DNA]</scope>
    <source>
        <strain evidence="5">ATCC BAA-1253 / SS9</strain>
    </source>
</reference>
<dbReference type="Gene3D" id="1.10.287.470">
    <property type="entry name" value="Helix hairpin bin"/>
    <property type="match status" value="1"/>
</dbReference>
<keyword evidence="2" id="KW-0175">Coiled coil</keyword>
<dbReference type="Pfam" id="PF25917">
    <property type="entry name" value="BSH_RND"/>
    <property type="match status" value="1"/>
</dbReference>
<dbReference type="InterPro" id="IPR050739">
    <property type="entry name" value="MFP"/>
</dbReference>
<protein>
    <submittedName>
        <fullName evidence="4">Hypothetical secretion protein</fullName>
    </submittedName>
</protein>